<dbReference type="Pfam" id="PF01569">
    <property type="entry name" value="PAP2"/>
    <property type="match status" value="1"/>
</dbReference>
<dbReference type="EMBL" id="CP097218">
    <property type="protein sequence ID" value="UQN29899.1"/>
    <property type="molecule type" value="Genomic_DNA"/>
</dbReference>
<feature type="transmembrane region" description="Helical" evidence="1">
    <location>
        <begin position="91"/>
        <end position="110"/>
    </location>
</feature>
<dbReference type="SUPFAM" id="SSF48317">
    <property type="entry name" value="Acid phosphatase/Vanadium-dependent haloperoxidase"/>
    <property type="match status" value="1"/>
</dbReference>
<feature type="transmembrane region" description="Helical" evidence="1">
    <location>
        <begin position="225"/>
        <end position="243"/>
    </location>
</feature>
<evidence type="ECO:0000313" key="3">
    <source>
        <dbReference type="EMBL" id="UQN29899.1"/>
    </source>
</evidence>
<protein>
    <submittedName>
        <fullName evidence="3">Phosphatase PAP2 family protein</fullName>
    </submittedName>
</protein>
<dbReference type="CDD" id="cd03392">
    <property type="entry name" value="PAP2_like_2"/>
    <property type="match status" value="1"/>
</dbReference>
<feature type="domain" description="Phosphatidic acid phosphatase type 2/haloperoxidase" evidence="2">
    <location>
        <begin position="117"/>
        <end position="240"/>
    </location>
</feature>
<evidence type="ECO:0000256" key="1">
    <source>
        <dbReference type="SAM" id="Phobius"/>
    </source>
</evidence>
<evidence type="ECO:0000259" key="2">
    <source>
        <dbReference type="SMART" id="SM00014"/>
    </source>
</evidence>
<feature type="transmembrane region" description="Helical" evidence="1">
    <location>
        <begin position="119"/>
        <end position="139"/>
    </location>
</feature>
<reference evidence="3" key="1">
    <citation type="submission" date="2022-05" db="EMBL/GenBank/DDBJ databases">
        <title>Genomic analysis of Brachybacterium sp. CBA3104.</title>
        <authorList>
            <person name="Roh S.W."/>
            <person name="Kim Y.B."/>
            <person name="Kim Y."/>
        </authorList>
    </citation>
    <scope>NUCLEOTIDE SEQUENCE</scope>
    <source>
        <strain evidence="3">CBA3104</strain>
    </source>
</reference>
<gene>
    <name evidence="3" type="ORF">M4486_00670</name>
</gene>
<keyword evidence="1" id="KW-1133">Transmembrane helix</keyword>
<sequence>MVSDARTTPEDRLAERLGAAGTVREKTPGAGRALRLWSRLTSIPVLAVLLVATTIGAAGPLQGIDGRLDRHWLYHVAPQLLPFVQGVLDRIAGQAVCLPVLTAVAIVLAVRRRSWRPPLVGLAAELAFLVGIGGLKLLIARPSPTLDDADLLAGGIQEFGEKGISFPSGHAAEAVLLYGAAAYLIARYSRATPRTLRLVRIGVVLVSLNSVVTSMLLGWHWASDLLGGVLAGALCLRLVILGDQRWGRRDTMRDSDAADAVEGVQE</sequence>
<dbReference type="RefSeq" id="WP_249479083.1">
    <property type="nucleotide sequence ID" value="NZ_CP097218.1"/>
</dbReference>
<proteinExistence type="predicted"/>
<accession>A0ABY4N954</accession>
<feature type="transmembrane region" description="Helical" evidence="1">
    <location>
        <begin position="198"/>
        <end position="219"/>
    </location>
</feature>
<feature type="transmembrane region" description="Helical" evidence="1">
    <location>
        <begin position="36"/>
        <end position="58"/>
    </location>
</feature>
<evidence type="ECO:0000313" key="4">
    <source>
        <dbReference type="Proteomes" id="UP001055868"/>
    </source>
</evidence>
<keyword evidence="4" id="KW-1185">Reference proteome</keyword>
<dbReference type="SMART" id="SM00014">
    <property type="entry name" value="acidPPc"/>
    <property type="match status" value="1"/>
</dbReference>
<organism evidence="3 4">
    <name type="scientific">Brachybacterium kimchii</name>
    <dbReference type="NCBI Taxonomy" id="2942909"/>
    <lineage>
        <taxon>Bacteria</taxon>
        <taxon>Bacillati</taxon>
        <taxon>Actinomycetota</taxon>
        <taxon>Actinomycetes</taxon>
        <taxon>Micrococcales</taxon>
        <taxon>Dermabacteraceae</taxon>
        <taxon>Brachybacterium</taxon>
    </lineage>
</organism>
<keyword evidence="1" id="KW-0472">Membrane</keyword>
<dbReference type="Proteomes" id="UP001055868">
    <property type="component" value="Chromosome"/>
</dbReference>
<dbReference type="InterPro" id="IPR036938">
    <property type="entry name" value="PAP2/HPO_sf"/>
</dbReference>
<feature type="transmembrane region" description="Helical" evidence="1">
    <location>
        <begin position="168"/>
        <end position="186"/>
    </location>
</feature>
<dbReference type="Gene3D" id="1.20.144.10">
    <property type="entry name" value="Phosphatidic acid phosphatase type 2/haloperoxidase"/>
    <property type="match status" value="1"/>
</dbReference>
<keyword evidence="1" id="KW-0812">Transmembrane</keyword>
<dbReference type="InterPro" id="IPR000326">
    <property type="entry name" value="PAP2/HPO"/>
</dbReference>
<name>A0ABY4N954_9MICO</name>